<dbReference type="InterPro" id="IPR051313">
    <property type="entry name" value="Bact_iron-sidero_bind"/>
</dbReference>
<evidence type="ECO:0000313" key="8">
    <source>
        <dbReference type="EMBL" id="BBI32959.1"/>
    </source>
</evidence>
<feature type="compositionally biased region" description="Polar residues" evidence="5">
    <location>
        <begin position="31"/>
        <end position="47"/>
    </location>
</feature>
<accession>A0A3T1D4L9</accession>
<dbReference type="KEGG" id="cohn:KCTCHS21_23580"/>
<dbReference type="Gene3D" id="3.40.50.1980">
    <property type="entry name" value="Nitrogenase molybdenum iron protein domain"/>
    <property type="match status" value="2"/>
</dbReference>
<evidence type="ECO:0000256" key="1">
    <source>
        <dbReference type="ARBA" id="ARBA00004196"/>
    </source>
</evidence>
<organism evidence="8 9">
    <name type="scientific">Cohnella abietis</name>
    <dbReference type="NCBI Taxonomy" id="2507935"/>
    <lineage>
        <taxon>Bacteria</taxon>
        <taxon>Bacillati</taxon>
        <taxon>Bacillota</taxon>
        <taxon>Bacilli</taxon>
        <taxon>Bacillales</taxon>
        <taxon>Paenibacillaceae</taxon>
        <taxon>Cohnella</taxon>
    </lineage>
</organism>
<sequence>MKFAKNFTTVLCMLALMSTLLLACGKDSGKQNNAEATGSNVQTSSPYASEKAAESTEEAPANTRKIKDYVGHEVEIPTSPQRIIYWGETLSDLIALDAKLVGAAYIFTVDSVYEDKVKQLTDVGFPINLEISIGLNPDLIITGDADEKVYEQLSKIAPTIVFDTFASLEDRMLLLGDYIGKKQEAEQWIAKYNDKTAAMWKQLHDDGVIQPGETASVFTYYPGDRLFVMARAGLPQTLYVPDGFKPTEKIQAVLDSNKGFAQLSMETLPEFAGDRIFILNPTEDESRQSTEAMMKSSIWLNLPAVKKGHVYYLDINKSNSDAIAREWLVDELPKMILK</sequence>
<dbReference type="GO" id="GO:0030288">
    <property type="term" value="C:outer membrane-bounded periplasmic space"/>
    <property type="evidence" value="ECO:0007669"/>
    <property type="project" value="TreeGrafter"/>
</dbReference>
<keyword evidence="9" id="KW-1185">Reference proteome</keyword>
<dbReference type="PANTHER" id="PTHR30532">
    <property type="entry name" value="IRON III DICITRATE-BINDING PERIPLASMIC PROTEIN"/>
    <property type="match status" value="1"/>
</dbReference>
<evidence type="ECO:0000256" key="2">
    <source>
        <dbReference type="ARBA" id="ARBA00008814"/>
    </source>
</evidence>
<keyword evidence="3" id="KW-0813">Transport</keyword>
<dbReference type="PANTHER" id="PTHR30532:SF26">
    <property type="entry name" value="IRON(3+)-HYDROXAMATE-BINDING PROTEIN FHUD"/>
    <property type="match status" value="1"/>
</dbReference>
<feature type="signal peptide" evidence="6">
    <location>
        <begin position="1"/>
        <end position="23"/>
    </location>
</feature>
<feature type="region of interest" description="Disordered" evidence="5">
    <location>
        <begin position="31"/>
        <end position="62"/>
    </location>
</feature>
<dbReference type="Proteomes" id="UP000289856">
    <property type="component" value="Chromosome"/>
</dbReference>
<dbReference type="SUPFAM" id="SSF53807">
    <property type="entry name" value="Helical backbone' metal receptor"/>
    <property type="match status" value="1"/>
</dbReference>
<evidence type="ECO:0000256" key="6">
    <source>
        <dbReference type="SAM" id="SignalP"/>
    </source>
</evidence>
<protein>
    <recommendedName>
        <fullName evidence="7">Fe/B12 periplasmic-binding domain-containing protein</fullName>
    </recommendedName>
</protein>
<name>A0A3T1D4L9_9BACL</name>
<dbReference type="OrthoDB" id="2660924at2"/>
<evidence type="ECO:0000256" key="3">
    <source>
        <dbReference type="ARBA" id="ARBA00022448"/>
    </source>
</evidence>
<evidence type="ECO:0000259" key="7">
    <source>
        <dbReference type="PROSITE" id="PS50983"/>
    </source>
</evidence>
<evidence type="ECO:0000256" key="5">
    <source>
        <dbReference type="SAM" id="MobiDB-lite"/>
    </source>
</evidence>
<dbReference type="Pfam" id="PF01497">
    <property type="entry name" value="Peripla_BP_2"/>
    <property type="match status" value="1"/>
</dbReference>
<comment type="subcellular location">
    <subcellularLocation>
        <location evidence="1">Cell envelope</location>
    </subcellularLocation>
</comment>
<reference evidence="8 9" key="1">
    <citation type="submission" date="2019-01" db="EMBL/GenBank/DDBJ databases">
        <title>Complete genome sequence of Cohnella hallensis HS21 isolated from Korean fir (Abies koreana) rhizospheric soil.</title>
        <authorList>
            <person name="Jiang L."/>
            <person name="Kang S.W."/>
            <person name="Kim S."/>
            <person name="Jung J."/>
            <person name="Kim C.Y."/>
            <person name="Kim D.H."/>
            <person name="Kim S.W."/>
            <person name="Lee J."/>
        </authorList>
    </citation>
    <scope>NUCLEOTIDE SEQUENCE [LARGE SCALE GENOMIC DNA]</scope>
    <source>
        <strain evidence="8 9">HS21</strain>
    </source>
</reference>
<gene>
    <name evidence="8" type="ORF">KCTCHS21_23580</name>
</gene>
<dbReference type="AlphaFoldDB" id="A0A3T1D4L9"/>
<evidence type="ECO:0000313" key="9">
    <source>
        <dbReference type="Proteomes" id="UP000289856"/>
    </source>
</evidence>
<dbReference type="InterPro" id="IPR002491">
    <property type="entry name" value="ABC_transptr_periplasmic_BD"/>
</dbReference>
<dbReference type="PROSITE" id="PS50983">
    <property type="entry name" value="FE_B12_PBP"/>
    <property type="match status" value="1"/>
</dbReference>
<proteinExistence type="inferred from homology"/>
<dbReference type="EMBL" id="AP019400">
    <property type="protein sequence ID" value="BBI32959.1"/>
    <property type="molecule type" value="Genomic_DNA"/>
</dbReference>
<feature type="chain" id="PRO_5038860978" description="Fe/B12 periplasmic-binding domain-containing protein" evidence="6">
    <location>
        <begin position="24"/>
        <end position="338"/>
    </location>
</feature>
<dbReference type="GO" id="GO:1901678">
    <property type="term" value="P:iron coordination entity transport"/>
    <property type="evidence" value="ECO:0007669"/>
    <property type="project" value="UniProtKB-ARBA"/>
</dbReference>
<dbReference type="PROSITE" id="PS51257">
    <property type="entry name" value="PROKAR_LIPOPROTEIN"/>
    <property type="match status" value="1"/>
</dbReference>
<comment type="similarity">
    <text evidence="2">Belongs to the bacterial solute-binding protein 8 family.</text>
</comment>
<feature type="domain" description="Fe/B12 periplasmic-binding" evidence="7">
    <location>
        <begin position="81"/>
        <end position="338"/>
    </location>
</feature>
<dbReference type="RefSeq" id="WP_130607884.1">
    <property type="nucleotide sequence ID" value="NZ_AP019400.1"/>
</dbReference>
<keyword evidence="4 6" id="KW-0732">Signal</keyword>
<evidence type="ECO:0000256" key="4">
    <source>
        <dbReference type="ARBA" id="ARBA00022729"/>
    </source>
</evidence>